<dbReference type="InterPro" id="IPR021488">
    <property type="entry name" value="DUF3142"/>
</dbReference>
<name>A0A370KDD8_9GAMM</name>
<dbReference type="Proteomes" id="UP000254711">
    <property type="component" value="Unassembled WGS sequence"/>
</dbReference>
<reference evidence="1 2" key="1">
    <citation type="submission" date="2018-07" db="EMBL/GenBank/DDBJ databases">
        <title>Dyella solisilvae sp. nov., isolated from the pine and broad-leaved mixed forest soil.</title>
        <authorList>
            <person name="Gao Z."/>
            <person name="Qiu L."/>
        </authorList>
    </citation>
    <scope>NUCLEOTIDE SEQUENCE [LARGE SCALE GENOMIC DNA]</scope>
    <source>
        <strain evidence="1 2">DHG54</strain>
    </source>
</reference>
<dbReference type="AlphaFoldDB" id="A0A370KDD8"/>
<proteinExistence type="predicted"/>
<organism evidence="1 2">
    <name type="scientific">Dyella solisilvae</name>
    <dbReference type="NCBI Taxonomy" id="1920168"/>
    <lineage>
        <taxon>Bacteria</taxon>
        <taxon>Pseudomonadati</taxon>
        <taxon>Pseudomonadota</taxon>
        <taxon>Gammaproteobacteria</taxon>
        <taxon>Lysobacterales</taxon>
        <taxon>Rhodanobacteraceae</taxon>
        <taxon>Dyella</taxon>
    </lineage>
</organism>
<dbReference type="OrthoDB" id="187794at2"/>
<dbReference type="Pfam" id="PF11340">
    <property type="entry name" value="DUF3142"/>
    <property type="match status" value="1"/>
</dbReference>
<accession>A0A370KDD8</accession>
<dbReference type="EMBL" id="QQSY01000001">
    <property type="protein sequence ID" value="RDJ00667.1"/>
    <property type="molecule type" value="Genomic_DNA"/>
</dbReference>
<protein>
    <submittedName>
        <fullName evidence="1">DUF3142 domain-containing protein</fullName>
    </submittedName>
</protein>
<keyword evidence="2" id="KW-1185">Reference proteome</keyword>
<evidence type="ECO:0000313" key="2">
    <source>
        <dbReference type="Proteomes" id="UP000254711"/>
    </source>
</evidence>
<sequence>MLALLLAWGCSSRHEALANDAYVWQVQWTPALDDAIRASNDVVRDWRVLAAEVDERGQWRLMRPDWGVLAASGKPLVAVVRIEDQPAQWDEHGLLAGVQSLLADWRQHELSLVGVEIDYDCAASRLPAYAHFLAALRPLLGTGMELSITALPTWMDSAELDHVLALVDEPVLQVHAVQSPGVGLFEPRQVHTWISEFARRVHKPWRVALPAYGARVAWSTEGQTDAVGSEQPAPIGGAAAHELFADPLAMQGFVAGLQADAPSGLAGIVWSRLPTDDDARAWSMATWRAVLAHEPLRMSLLAQVRNARRSSLRDLVLINTGNADVPLPALIRLEAHCSVADGANGYELERTEQGLFLQRAQGGLLRAGRQLGIGWLRCDGTAALHIESARPH</sequence>
<gene>
    <name evidence="1" type="ORF">DVT68_04645</name>
</gene>
<evidence type="ECO:0000313" key="1">
    <source>
        <dbReference type="EMBL" id="RDJ00667.1"/>
    </source>
</evidence>
<comment type="caution">
    <text evidence="1">The sequence shown here is derived from an EMBL/GenBank/DDBJ whole genome shotgun (WGS) entry which is preliminary data.</text>
</comment>